<protein>
    <recommendedName>
        <fullName evidence="3">RES domain-containing protein</fullName>
    </recommendedName>
</protein>
<accession>A0A1H3SHI1</accession>
<dbReference type="EMBL" id="FNPE01000020">
    <property type="protein sequence ID" value="SDZ37045.1"/>
    <property type="molecule type" value="Genomic_DNA"/>
</dbReference>
<sequence length="61" mass="6949">MRTADDGIRYRSRFHSGQFCIALFDRAIRPRGLTVANPRSIDPASSLEAQSIMRRFKVVPI</sequence>
<evidence type="ECO:0000313" key="2">
    <source>
        <dbReference type="Proteomes" id="UP000183417"/>
    </source>
</evidence>
<proteinExistence type="predicted"/>
<evidence type="ECO:0008006" key="3">
    <source>
        <dbReference type="Google" id="ProtNLM"/>
    </source>
</evidence>
<dbReference type="Proteomes" id="UP000183417">
    <property type="component" value="Unassembled WGS sequence"/>
</dbReference>
<reference evidence="1 2" key="1">
    <citation type="submission" date="2016-10" db="EMBL/GenBank/DDBJ databases">
        <authorList>
            <person name="de Groot N.N."/>
        </authorList>
    </citation>
    <scope>NUCLEOTIDE SEQUENCE [LARGE SCALE GENOMIC DNA]</scope>
    <source>
        <strain evidence="1 2">LMG 24775</strain>
    </source>
</reference>
<name>A0A1H3SHI1_9BURK</name>
<gene>
    <name evidence="1" type="ORF">SAMN05421547_12032</name>
</gene>
<dbReference type="RefSeq" id="WP_016445830.1">
    <property type="nucleotide sequence ID" value="NZ_CP141274.1"/>
</dbReference>
<dbReference type="GeneID" id="94692555"/>
<organism evidence="1 2">
    <name type="scientific">Delftia lacustris</name>
    <dbReference type="NCBI Taxonomy" id="558537"/>
    <lineage>
        <taxon>Bacteria</taxon>
        <taxon>Pseudomonadati</taxon>
        <taxon>Pseudomonadota</taxon>
        <taxon>Betaproteobacteria</taxon>
        <taxon>Burkholderiales</taxon>
        <taxon>Comamonadaceae</taxon>
        <taxon>Delftia</taxon>
    </lineage>
</organism>
<evidence type="ECO:0000313" key="1">
    <source>
        <dbReference type="EMBL" id="SDZ37045.1"/>
    </source>
</evidence>
<dbReference type="AlphaFoldDB" id="A0A1H3SHI1"/>